<reference evidence="1 2" key="1">
    <citation type="submission" date="2021-01" db="EMBL/GenBank/DDBJ databases">
        <title>Whole genome shotgun sequence of Actinoplanes couchii NBRC 106145.</title>
        <authorList>
            <person name="Komaki H."/>
            <person name="Tamura T."/>
        </authorList>
    </citation>
    <scope>NUCLEOTIDE SEQUENCE [LARGE SCALE GENOMIC DNA]</scope>
    <source>
        <strain evidence="1 2">NBRC 106145</strain>
    </source>
</reference>
<gene>
    <name evidence="1" type="ORF">Aco03nite_104390</name>
</gene>
<dbReference type="EMBL" id="BOMG01000158">
    <property type="protein sequence ID" value="GID62035.1"/>
    <property type="molecule type" value="Genomic_DNA"/>
</dbReference>
<protein>
    <recommendedName>
        <fullName evidence="3">PBS lyase HEAT domain protein repeat-containing protein</fullName>
    </recommendedName>
</protein>
<dbReference type="RefSeq" id="WP_203810591.1">
    <property type="nucleotide sequence ID" value="NZ_BAAAQE010000059.1"/>
</dbReference>
<organism evidence="1 2">
    <name type="scientific">Actinoplanes couchii</name>
    <dbReference type="NCBI Taxonomy" id="403638"/>
    <lineage>
        <taxon>Bacteria</taxon>
        <taxon>Bacillati</taxon>
        <taxon>Actinomycetota</taxon>
        <taxon>Actinomycetes</taxon>
        <taxon>Micromonosporales</taxon>
        <taxon>Micromonosporaceae</taxon>
        <taxon>Actinoplanes</taxon>
    </lineage>
</organism>
<evidence type="ECO:0000313" key="2">
    <source>
        <dbReference type="Proteomes" id="UP000612282"/>
    </source>
</evidence>
<comment type="caution">
    <text evidence="1">The sequence shown here is derived from an EMBL/GenBank/DDBJ whole genome shotgun (WGS) entry which is preliminary data.</text>
</comment>
<name>A0ABQ3XU60_9ACTN</name>
<sequence length="113" mass="12601">MFTGIDDIDWGSLEHARGSAENVPGWIRGLTDPDPEVHMAALEAVFDVLCYDDHVYDSTLAAMPYLIEVLTIPGLPARHGLASLLAGVTRRDLEARRRPECGICRRGRLCLRW</sequence>
<dbReference type="Proteomes" id="UP000612282">
    <property type="component" value="Unassembled WGS sequence"/>
</dbReference>
<accession>A0ABQ3XU60</accession>
<keyword evidence="2" id="KW-1185">Reference proteome</keyword>
<proteinExistence type="predicted"/>
<evidence type="ECO:0008006" key="3">
    <source>
        <dbReference type="Google" id="ProtNLM"/>
    </source>
</evidence>
<evidence type="ECO:0000313" key="1">
    <source>
        <dbReference type="EMBL" id="GID62035.1"/>
    </source>
</evidence>